<reference evidence="2" key="1">
    <citation type="journal article" date="2023" name="Proc. Natl. Acad. Sci. U.S.A.">
        <title>Genomic and structural basis for evolution of tropane alkaloid biosynthesis.</title>
        <authorList>
            <person name="Wanga Y.-J."/>
            <person name="Taina T."/>
            <person name="Yua J.-Y."/>
            <person name="Lia J."/>
            <person name="Xua B."/>
            <person name="Chenc J."/>
            <person name="D'Auriad J.C."/>
            <person name="Huanga J.-P."/>
            <person name="Huanga S.-X."/>
        </authorList>
    </citation>
    <scope>NUCLEOTIDE SEQUENCE [LARGE SCALE GENOMIC DNA]</scope>
    <source>
        <strain evidence="2">cv. KIB-2019</strain>
    </source>
</reference>
<proteinExistence type="predicted"/>
<dbReference type="EMBL" id="JAJAGQ010000004">
    <property type="protein sequence ID" value="KAJ8565032.1"/>
    <property type="molecule type" value="Genomic_DNA"/>
</dbReference>
<name>A0A9Q1MNU4_9SOLA</name>
<sequence>MKSLTKRCYEFSASGTFREAGKAAYTKSPRSGHFSYSASPMILPRLKQINTLQEGVMILFLVHQNHQNTIKKKQ</sequence>
<protein>
    <submittedName>
        <fullName evidence="1">Uncharacterized protein</fullName>
    </submittedName>
</protein>
<evidence type="ECO:0000313" key="1">
    <source>
        <dbReference type="EMBL" id="KAJ8565032.1"/>
    </source>
</evidence>
<dbReference type="Proteomes" id="UP001152561">
    <property type="component" value="Unassembled WGS sequence"/>
</dbReference>
<gene>
    <name evidence="1" type="ORF">K7X08_001492</name>
</gene>
<comment type="caution">
    <text evidence="1">The sequence shown here is derived from an EMBL/GenBank/DDBJ whole genome shotgun (WGS) entry which is preliminary data.</text>
</comment>
<organism evidence="1 2">
    <name type="scientific">Anisodus acutangulus</name>
    <dbReference type="NCBI Taxonomy" id="402998"/>
    <lineage>
        <taxon>Eukaryota</taxon>
        <taxon>Viridiplantae</taxon>
        <taxon>Streptophyta</taxon>
        <taxon>Embryophyta</taxon>
        <taxon>Tracheophyta</taxon>
        <taxon>Spermatophyta</taxon>
        <taxon>Magnoliopsida</taxon>
        <taxon>eudicotyledons</taxon>
        <taxon>Gunneridae</taxon>
        <taxon>Pentapetalae</taxon>
        <taxon>asterids</taxon>
        <taxon>lamiids</taxon>
        <taxon>Solanales</taxon>
        <taxon>Solanaceae</taxon>
        <taxon>Solanoideae</taxon>
        <taxon>Hyoscyameae</taxon>
        <taxon>Anisodus</taxon>
    </lineage>
</organism>
<accession>A0A9Q1MNU4</accession>
<dbReference type="AlphaFoldDB" id="A0A9Q1MNU4"/>
<keyword evidence="2" id="KW-1185">Reference proteome</keyword>
<evidence type="ECO:0000313" key="2">
    <source>
        <dbReference type="Proteomes" id="UP001152561"/>
    </source>
</evidence>